<reference evidence="6 7" key="1">
    <citation type="submission" date="2019-03" db="EMBL/GenBank/DDBJ databases">
        <title>The genome sequence of Nitrosococcus wardiae strain D1FHST reveals the archetypal metabolic capacity of ammonia-oxidizing Gammaproteobacteria.</title>
        <authorList>
            <person name="Wang L."/>
            <person name="Lim C.K."/>
            <person name="Hanson T.E."/>
            <person name="Dang H."/>
            <person name="Klotz M.G."/>
        </authorList>
    </citation>
    <scope>NUCLEOTIDE SEQUENCE [LARGE SCALE GENOMIC DNA]</scope>
    <source>
        <strain evidence="6 7">D1FHS</strain>
    </source>
</reference>
<keyword evidence="3" id="KW-0408">Iron</keyword>
<keyword evidence="2" id="KW-0378">Hydrolase</keyword>
<dbReference type="Gene3D" id="3.60.21.10">
    <property type="match status" value="1"/>
</dbReference>
<sequence length="261" mass="29516">MKLIHLSDLHFGAETPEIVQQLKYAITGILPDIIIVSGDLTQTGSTQEFEAAKNFLDGFPAATFCVPGNHDIPRYDLWERFIDPYKKYKRHIDENLCPVHERNDVIIAGLNSARPILPHWNWANGAISSAQLKDLKNVYNQSLAKRRVCVFHHPIHEALNTPVDTVVFGAKKALRALHKLKVDLVLTGHAHHASVTALGDVYHKTTYLSASTALSSRLREQENRFNWVEIDQDKLVIQIYTYNGDAFTTSKEALLEQTRLI</sequence>
<dbReference type="KEGG" id="nwr:E3U44_14695"/>
<evidence type="ECO:0000256" key="4">
    <source>
        <dbReference type="ARBA" id="ARBA00025742"/>
    </source>
</evidence>
<organism evidence="6 7">
    <name type="scientific">Nitrosococcus wardiae</name>
    <dbReference type="NCBI Taxonomy" id="1814290"/>
    <lineage>
        <taxon>Bacteria</taxon>
        <taxon>Pseudomonadati</taxon>
        <taxon>Pseudomonadota</taxon>
        <taxon>Gammaproteobacteria</taxon>
        <taxon>Chromatiales</taxon>
        <taxon>Chromatiaceae</taxon>
        <taxon>Nitrosococcus</taxon>
    </lineage>
</organism>
<keyword evidence="1" id="KW-0479">Metal-binding</keyword>
<evidence type="ECO:0000313" key="7">
    <source>
        <dbReference type="Proteomes" id="UP000294325"/>
    </source>
</evidence>
<name>A0A4P7C1U2_9GAMM</name>
<dbReference type="AlphaFoldDB" id="A0A4P7C1U2"/>
<proteinExistence type="inferred from homology"/>
<dbReference type="EMBL" id="CP038033">
    <property type="protein sequence ID" value="QBQ55617.1"/>
    <property type="molecule type" value="Genomic_DNA"/>
</dbReference>
<protein>
    <submittedName>
        <fullName evidence="6">Metallophosphoesterase</fullName>
    </submittedName>
</protein>
<dbReference type="RefSeq" id="WP_134358874.1">
    <property type="nucleotide sequence ID" value="NZ_CP038033.1"/>
</dbReference>
<evidence type="ECO:0000256" key="2">
    <source>
        <dbReference type="ARBA" id="ARBA00022801"/>
    </source>
</evidence>
<evidence type="ECO:0000256" key="1">
    <source>
        <dbReference type="ARBA" id="ARBA00022723"/>
    </source>
</evidence>
<dbReference type="GO" id="GO:0016787">
    <property type="term" value="F:hydrolase activity"/>
    <property type="evidence" value="ECO:0007669"/>
    <property type="project" value="UniProtKB-KW"/>
</dbReference>
<keyword evidence="7" id="KW-1185">Reference proteome</keyword>
<evidence type="ECO:0000259" key="5">
    <source>
        <dbReference type="Pfam" id="PF00149"/>
    </source>
</evidence>
<dbReference type="GO" id="GO:0046872">
    <property type="term" value="F:metal ion binding"/>
    <property type="evidence" value="ECO:0007669"/>
    <property type="project" value="UniProtKB-KW"/>
</dbReference>
<feature type="domain" description="Calcineurin-like phosphoesterase" evidence="5">
    <location>
        <begin position="1"/>
        <end position="192"/>
    </location>
</feature>
<dbReference type="InterPro" id="IPR004843">
    <property type="entry name" value="Calcineurin-like_PHP"/>
</dbReference>
<dbReference type="InterPro" id="IPR029052">
    <property type="entry name" value="Metallo-depent_PP-like"/>
</dbReference>
<accession>A0A4P7C1U2</accession>
<comment type="similarity">
    <text evidence="4">Belongs to the cyclic nucleotide phosphodiesterase class-III family.</text>
</comment>
<dbReference type="PANTHER" id="PTHR42988">
    <property type="entry name" value="PHOSPHOHYDROLASE"/>
    <property type="match status" value="1"/>
</dbReference>
<dbReference type="Pfam" id="PF00149">
    <property type="entry name" value="Metallophos"/>
    <property type="match status" value="1"/>
</dbReference>
<dbReference type="SUPFAM" id="SSF56300">
    <property type="entry name" value="Metallo-dependent phosphatases"/>
    <property type="match status" value="1"/>
</dbReference>
<dbReference type="Proteomes" id="UP000294325">
    <property type="component" value="Chromosome"/>
</dbReference>
<evidence type="ECO:0000256" key="3">
    <source>
        <dbReference type="ARBA" id="ARBA00023004"/>
    </source>
</evidence>
<gene>
    <name evidence="6" type="ORF">E3U44_14695</name>
</gene>
<dbReference type="OrthoDB" id="9811542at2"/>
<dbReference type="PANTHER" id="PTHR42988:SF2">
    <property type="entry name" value="CYCLIC NUCLEOTIDE PHOSPHODIESTERASE CBUA0032-RELATED"/>
    <property type="match status" value="1"/>
</dbReference>
<dbReference type="InterPro" id="IPR050884">
    <property type="entry name" value="CNP_phosphodiesterase-III"/>
</dbReference>
<evidence type="ECO:0000313" key="6">
    <source>
        <dbReference type="EMBL" id="QBQ55617.1"/>
    </source>
</evidence>